<protein>
    <submittedName>
        <fullName evidence="2">Uncharacterized protein</fullName>
    </submittedName>
</protein>
<keyword evidence="1" id="KW-1133">Transmembrane helix</keyword>
<accession>A0A0J8S668</accession>
<evidence type="ECO:0000256" key="1">
    <source>
        <dbReference type="SAM" id="Phobius"/>
    </source>
</evidence>
<organism evidence="2 3">
    <name type="scientific">Coccidioides immitis H538.4</name>
    <dbReference type="NCBI Taxonomy" id="396776"/>
    <lineage>
        <taxon>Eukaryota</taxon>
        <taxon>Fungi</taxon>
        <taxon>Dikarya</taxon>
        <taxon>Ascomycota</taxon>
        <taxon>Pezizomycotina</taxon>
        <taxon>Eurotiomycetes</taxon>
        <taxon>Eurotiomycetidae</taxon>
        <taxon>Onygenales</taxon>
        <taxon>Onygenaceae</taxon>
        <taxon>Coccidioides</taxon>
    </lineage>
</organism>
<dbReference type="AlphaFoldDB" id="A0A0J8S668"/>
<evidence type="ECO:0000313" key="3">
    <source>
        <dbReference type="Proteomes" id="UP000054563"/>
    </source>
</evidence>
<feature type="transmembrane region" description="Helical" evidence="1">
    <location>
        <begin position="26"/>
        <end position="50"/>
    </location>
</feature>
<keyword evidence="1" id="KW-0472">Membrane</keyword>
<keyword evidence="1" id="KW-0812">Transmembrane</keyword>
<evidence type="ECO:0000313" key="2">
    <source>
        <dbReference type="EMBL" id="KMU92356.1"/>
    </source>
</evidence>
<dbReference type="VEuPathDB" id="FungiDB:CIHG_10152"/>
<reference evidence="3" key="1">
    <citation type="journal article" date="2010" name="Genome Res.">
        <title>Population genomic sequencing of Coccidioides fungi reveals recent hybridization and transposon control.</title>
        <authorList>
            <person name="Neafsey D.E."/>
            <person name="Barker B.M."/>
            <person name="Sharpton T.J."/>
            <person name="Stajich J.E."/>
            <person name="Park D.J."/>
            <person name="Whiston E."/>
            <person name="Hung C.-Y."/>
            <person name="McMahan C."/>
            <person name="White J."/>
            <person name="Sykes S."/>
            <person name="Heiman D."/>
            <person name="Young S."/>
            <person name="Zeng Q."/>
            <person name="Abouelleil A."/>
            <person name="Aftuck L."/>
            <person name="Bessette D."/>
            <person name="Brown A."/>
            <person name="FitzGerald M."/>
            <person name="Lui A."/>
            <person name="Macdonald J.P."/>
            <person name="Priest M."/>
            <person name="Orbach M.J."/>
            <person name="Galgiani J.N."/>
            <person name="Kirkland T.N."/>
            <person name="Cole G.T."/>
            <person name="Birren B.W."/>
            <person name="Henn M.R."/>
            <person name="Taylor J.W."/>
            <person name="Rounsley S.D."/>
        </authorList>
    </citation>
    <scope>NUCLEOTIDE SEQUENCE [LARGE SCALE GENOMIC DNA]</scope>
    <source>
        <strain evidence="3">H538.4</strain>
    </source>
</reference>
<gene>
    <name evidence="2" type="ORF">CIHG_10152</name>
</gene>
<name>A0A0J8S668_COCIT</name>
<dbReference type="Proteomes" id="UP000054563">
    <property type="component" value="Unassembled WGS sequence"/>
</dbReference>
<sequence length="103" mass="11989">MYFQQLRFTDEFLHLQAEILNSYSSFFLYIIFSYYCSLSASSSFVVLALARNIVVAVPPAIYCYTDSHWFISSIKFTCNISKLDDEKTLMYALTELDYNAKDL</sequence>
<proteinExistence type="predicted"/>
<dbReference type="EMBL" id="DS017073">
    <property type="protein sequence ID" value="KMU92356.1"/>
    <property type="molecule type" value="Genomic_DNA"/>
</dbReference>